<reference evidence="2" key="2">
    <citation type="submission" date="2021-04" db="EMBL/GenBank/DDBJ databases">
        <authorList>
            <person name="Podell S."/>
        </authorList>
    </citation>
    <scope>NUCLEOTIDE SEQUENCE</scope>
    <source>
        <strain evidence="2">Hildebrandi</strain>
    </source>
</reference>
<accession>A0A9K3LU97</accession>
<feature type="region of interest" description="Disordered" evidence="1">
    <location>
        <begin position="95"/>
        <end position="115"/>
    </location>
</feature>
<gene>
    <name evidence="2" type="ORF">IV203_031462</name>
</gene>
<evidence type="ECO:0000313" key="2">
    <source>
        <dbReference type="EMBL" id="KAG7368719.1"/>
    </source>
</evidence>
<protein>
    <submittedName>
        <fullName evidence="2">Uncharacterized protein</fullName>
    </submittedName>
</protein>
<sequence>MMSIQNKGSFDHAMINDHQQQQDLVQLARDLRRMKRRLLLEHAGVPLPASLVEHKMNSPGMVRSRSDSTEVAAVSCSSSLVSSWSSTSPIRAAMLRSSLQDSEPESPSTSRASME</sequence>
<dbReference type="AlphaFoldDB" id="A0A9K3LU97"/>
<reference evidence="2" key="1">
    <citation type="journal article" date="2021" name="Sci. Rep.">
        <title>Diploid genomic architecture of Nitzschia inconspicua, an elite biomass production diatom.</title>
        <authorList>
            <person name="Oliver A."/>
            <person name="Podell S."/>
            <person name="Pinowska A."/>
            <person name="Traller J.C."/>
            <person name="Smith S.R."/>
            <person name="McClure R."/>
            <person name="Beliaev A."/>
            <person name="Bohutskyi P."/>
            <person name="Hill E.A."/>
            <person name="Rabines A."/>
            <person name="Zheng H."/>
            <person name="Allen L.Z."/>
            <person name="Kuo A."/>
            <person name="Grigoriev I.V."/>
            <person name="Allen A.E."/>
            <person name="Hazlebeck D."/>
            <person name="Allen E.E."/>
        </authorList>
    </citation>
    <scope>NUCLEOTIDE SEQUENCE</scope>
    <source>
        <strain evidence="2">Hildebrandi</strain>
    </source>
</reference>
<dbReference type="Proteomes" id="UP000693970">
    <property type="component" value="Unassembled WGS sequence"/>
</dbReference>
<name>A0A9K3LU97_9STRA</name>
<organism evidence="2 3">
    <name type="scientific">Nitzschia inconspicua</name>
    <dbReference type="NCBI Taxonomy" id="303405"/>
    <lineage>
        <taxon>Eukaryota</taxon>
        <taxon>Sar</taxon>
        <taxon>Stramenopiles</taxon>
        <taxon>Ochrophyta</taxon>
        <taxon>Bacillariophyta</taxon>
        <taxon>Bacillariophyceae</taxon>
        <taxon>Bacillariophycidae</taxon>
        <taxon>Bacillariales</taxon>
        <taxon>Bacillariaceae</taxon>
        <taxon>Nitzschia</taxon>
    </lineage>
</organism>
<dbReference type="EMBL" id="JAGRRH010000006">
    <property type="protein sequence ID" value="KAG7368719.1"/>
    <property type="molecule type" value="Genomic_DNA"/>
</dbReference>
<keyword evidence="3" id="KW-1185">Reference proteome</keyword>
<evidence type="ECO:0000256" key="1">
    <source>
        <dbReference type="SAM" id="MobiDB-lite"/>
    </source>
</evidence>
<feature type="compositionally biased region" description="Polar residues" evidence="1">
    <location>
        <begin position="97"/>
        <end position="115"/>
    </location>
</feature>
<evidence type="ECO:0000313" key="3">
    <source>
        <dbReference type="Proteomes" id="UP000693970"/>
    </source>
</evidence>
<proteinExistence type="predicted"/>
<comment type="caution">
    <text evidence="2">The sequence shown here is derived from an EMBL/GenBank/DDBJ whole genome shotgun (WGS) entry which is preliminary data.</text>
</comment>